<keyword evidence="4" id="KW-1185">Reference proteome</keyword>
<dbReference type="Proteomes" id="UP000314980">
    <property type="component" value="Unassembled WGS sequence"/>
</dbReference>
<proteinExistence type="predicted"/>
<dbReference type="SUPFAM" id="SSF55550">
    <property type="entry name" value="SH2 domain"/>
    <property type="match status" value="1"/>
</dbReference>
<organism evidence="3 4">
    <name type="scientific">Lates calcarifer</name>
    <name type="common">Barramundi</name>
    <name type="synonym">Holocentrus calcarifer</name>
    <dbReference type="NCBI Taxonomy" id="8187"/>
    <lineage>
        <taxon>Eukaryota</taxon>
        <taxon>Metazoa</taxon>
        <taxon>Chordata</taxon>
        <taxon>Craniata</taxon>
        <taxon>Vertebrata</taxon>
        <taxon>Euteleostomi</taxon>
        <taxon>Actinopterygii</taxon>
        <taxon>Neopterygii</taxon>
        <taxon>Teleostei</taxon>
        <taxon>Neoteleostei</taxon>
        <taxon>Acanthomorphata</taxon>
        <taxon>Carangaria</taxon>
        <taxon>Carangaria incertae sedis</taxon>
        <taxon>Centropomidae</taxon>
        <taxon>Lates</taxon>
    </lineage>
</organism>
<reference evidence="3" key="2">
    <citation type="submission" date="2025-08" db="UniProtKB">
        <authorList>
            <consortium name="Ensembl"/>
        </authorList>
    </citation>
    <scope>IDENTIFICATION</scope>
</reference>
<reference evidence="4" key="1">
    <citation type="submission" date="2015-09" db="EMBL/GenBank/DDBJ databases">
        <authorList>
            <person name="Sai Rama Sridatta P."/>
        </authorList>
    </citation>
    <scope>NUCLEOTIDE SEQUENCE [LARGE SCALE GENOMIC DNA]</scope>
</reference>
<evidence type="ECO:0000256" key="1">
    <source>
        <dbReference type="PROSITE-ProRule" id="PRU00191"/>
    </source>
</evidence>
<evidence type="ECO:0000313" key="3">
    <source>
        <dbReference type="Ensembl" id="ENSLCAP00010048407.1"/>
    </source>
</evidence>
<dbReference type="InParanoid" id="A0A4W6FAW1"/>
<accession>A0A4W6FAW1</accession>
<sequence>YMLWYHGCVTRQEAEFQLQSCKEASFLVRNSESDNKGASIVSSQRWCTITALSVCLSTALST</sequence>
<name>A0A4W6FAW1_LATCA</name>
<feature type="domain" description="SH2" evidence="2">
    <location>
        <begin position="4"/>
        <end position="42"/>
    </location>
</feature>
<reference evidence="3" key="3">
    <citation type="submission" date="2025-09" db="UniProtKB">
        <authorList>
            <consortium name="Ensembl"/>
        </authorList>
    </citation>
    <scope>IDENTIFICATION</scope>
</reference>
<dbReference type="InterPro" id="IPR000980">
    <property type="entry name" value="SH2"/>
</dbReference>
<dbReference type="InterPro" id="IPR036860">
    <property type="entry name" value="SH2_dom_sf"/>
</dbReference>
<evidence type="ECO:0000259" key="2">
    <source>
        <dbReference type="PROSITE" id="PS50001"/>
    </source>
</evidence>
<dbReference type="Pfam" id="PF00017">
    <property type="entry name" value="SH2"/>
    <property type="match status" value="1"/>
</dbReference>
<evidence type="ECO:0000313" key="4">
    <source>
        <dbReference type="Proteomes" id="UP000314980"/>
    </source>
</evidence>
<dbReference type="Ensembl" id="ENSLCAT00010049607.1">
    <property type="protein sequence ID" value="ENSLCAP00010048407.1"/>
    <property type="gene ID" value="ENSLCAG00010022515.1"/>
</dbReference>
<dbReference type="Gene3D" id="3.30.505.10">
    <property type="entry name" value="SH2 domain"/>
    <property type="match status" value="1"/>
</dbReference>
<keyword evidence="1" id="KW-0727">SH2 domain</keyword>
<dbReference type="PROSITE" id="PS50001">
    <property type="entry name" value="SH2"/>
    <property type="match status" value="1"/>
</dbReference>
<protein>
    <recommendedName>
        <fullName evidence="2">SH2 domain-containing protein</fullName>
    </recommendedName>
</protein>
<dbReference type="AlphaFoldDB" id="A0A4W6FAW1"/>